<proteinExistence type="predicted"/>
<reference evidence="2" key="2">
    <citation type="submission" date="2022-01" db="EMBL/GenBank/DDBJ databases">
        <authorList>
            <person name="Yamashiro T."/>
            <person name="Shiraishi A."/>
            <person name="Satake H."/>
            <person name="Nakayama K."/>
        </authorList>
    </citation>
    <scope>NUCLEOTIDE SEQUENCE</scope>
</reference>
<feature type="region of interest" description="Disordered" evidence="1">
    <location>
        <begin position="280"/>
        <end position="304"/>
    </location>
</feature>
<feature type="compositionally biased region" description="Acidic residues" evidence="1">
    <location>
        <begin position="102"/>
        <end position="111"/>
    </location>
</feature>
<evidence type="ECO:0000313" key="3">
    <source>
        <dbReference type="Proteomes" id="UP001151760"/>
    </source>
</evidence>
<name>A0ABQ5AN08_9ASTR</name>
<feature type="region of interest" description="Disordered" evidence="1">
    <location>
        <begin position="73"/>
        <end position="124"/>
    </location>
</feature>
<keyword evidence="3" id="KW-1185">Reference proteome</keyword>
<protein>
    <submittedName>
        <fullName evidence="2">Uncharacterized protein</fullName>
    </submittedName>
</protein>
<dbReference type="EMBL" id="BQNB010012428">
    <property type="protein sequence ID" value="GJT03439.1"/>
    <property type="molecule type" value="Genomic_DNA"/>
</dbReference>
<accession>A0ABQ5AN08</accession>
<feature type="compositionally biased region" description="Low complexity" evidence="1">
    <location>
        <begin position="91"/>
        <end position="101"/>
    </location>
</feature>
<organism evidence="2 3">
    <name type="scientific">Tanacetum coccineum</name>
    <dbReference type="NCBI Taxonomy" id="301880"/>
    <lineage>
        <taxon>Eukaryota</taxon>
        <taxon>Viridiplantae</taxon>
        <taxon>Streptophyta</taxon>
        <taxon>Embryophyta</taxon>
        <taxon>Tracheophyta</taxon>
        <taxon>Spermatophyta</taxon>
        <taxon>Magnoliopsida</taxon>
        <taxon>eudicotyledons</taxon>
        <taxon>Gunneridae</taxon>
        <taxon>Pentapetalae</taxon>
        <taxon>asterids</taxon>
        <taxon>campanulids</taxon>
        <taxon>Asterales</taxon>
        <taxon>Asteraceae</taxon>
        <taxon>Asteroideae</taxon>
        <taxon>Anthemideae</taxon>
        <taxon>Anthemidinae</taxon>
        <taxon>Tanacetum</taxon>
    </lineage>
</organism>
<dbReference type="Proteomes" id="UP001151760">
    <property type="component" value="Unassembled WGS sequence"/>
</dbReference>
<evidence type="ECO:0000313" key="2">
    <source>
        <dbReference type="EMBL" id="GJT03439.1"/>
    </source>
</evidence>
<feature type="compositionally biased region" description="Gly residues" evidence="1">
    <location>
        <begin position="292"/>
        <end position="304"/>
    </location>
</feature>
<comment type="caution">
    <text evidence="2">The sequence shown here is derived from an EMBL/GenBank/DDBJ whole genome shotgun (WGS) entry which is preliminary data.</text>
</comment>
<reference evidence="2" key="1">
    <citation type="journal article" date="2022" name="Int. J. Mol. Sci.">
        <title>Draft Genome of Tanacetum Coccineum: Genomic Comparison of Closely Related Tanacetum-Family Plants.</title>
        <authorList>
            <person name="Yamashiro T."/>
            <person name="Shiraishi A."/>
            <person name="Nakayama K."/>
            <person name="Satake H."/>
        </authorList>
    </citation>
    <scope>NUCLEOTIDE SEQUENCE</scope>
</reference>
<evidence type="ECO:0000256" key="1">
    <source>
        <dbReference type="SAM" id="MobiDB-lite"/>
    </source>
</evidence>
<sequence>MQRCLFSKRTLRGRSLCFVLEMINQVTPPDTCSVQAPSGGVTFTLSLTSQGYAISLSLDFFSSTHLRISVGTTADKADPSEDPSSTTIPAPLTLSTSPFLSSDDDTTDSDTLDTPSSPAHDTPFTEITASTQRSLIIPHRQVMLLAPGPSISHRSPMTFCTCIIHLKSGALFPVLADFDTSRLKNYGIQRLIRMRHWEIMVQSIHDHTQQSQVHRVQTNEEFRESRDKGWLGLIVRRCLAHRSGASMTREEFGEGIGLLTSARVAEEIEAREAAMNLEPLNENGDELEGENGRNGNGGKRGNGGMEEMEIEMGIMA</sequence>
<gene>
    <name evidence="2" type="ORF">Tco_0824608</name>
</gene>